<feature type="transmembrane region" description="Helical" evidence="2">
    <location>
        <begin position="6"/>
        <end position="24"/>
    </location>
</feature>
<dbReference type="EMBL" id="FN649751">
    <property type="protein sequence ID" value="CBJ27375.1"/>
    <property type="molecule type" value="Genomic_DNA"/>
</dbReference>
<dbReference type="InParanoid" id="D7G5S8"/>
<feature type="region of interest" description="Disordered" evidence="1">
    <location>
        <begin position="204"/>
        <end position="229"/>
    </location>
</feature>
<proteinExistence type="predicted"/>
<feature type="transmembrane region" description="Helical" evidence="2">
    <location>
        <begin position="69"/>
        <end position="90"/>
    </location>
</feature>
<name>D7G5S8_ECTSI</name>
<keyword evidence="4" id="KW-1185">Reference proteome</keyword>
<dbReference type="EMBL" id="FN648894">
    <property type="protein sequence ID" value="CBJ27375.1"/>
    <property type="molecule type" value="Genomic_DNA"/>
</dbReference>
<organism evidence="3 4">
    <name type="scientific">Ectocarpus siliculosus</name>
    <name type="common">Brown alga</name>
    <name type="synonym">Conferva siliculosa</name>
    <dbReference type="NCBI Taxonomy" id="2880"/>
    <lineage>
        <taxon>Eukaryota</taxon>
        <taxon>Sar</taxon>
        <taxon>Stramenopiles</taxon>
        <taxon>Ochrophyta</taxon>
        <taxon>PX clade</taxon>
        <taxon>Phaeophyceae</taxon>
        <taxon>Ectocarpales</taxon>
        <taxon>Ectocarpaceae</taxon>
        <taxon>Ectocarpus</taxon>
    </lineage>
</organism>
<evidence type="ECO:0000313" key="4">
    <source>
        <dbReference type="Proteomes" id="UP000002630"/>
    </source>
</evidence>
<feature type="transmembrane region" description="Helical" evidence="2">
    <location>
        <begin position="96"/>
        <end position="112"/>
    </location>
</feature>
<keyword evidence="2" id="KW-0812">Transmembrane</keyword>
<reference evidence="3 4" key="1">
    <citation type="journal article" date="2010" name="Nature">
        <title>The Ectocarpus genome and the independent evolution of multicellularity in brown algae.</title>
        <authorList>
            <person name="Cock J.M."/>
            <person name="Sterck L."/>
            <person name="Rouze P."/>
            <person name="Scornet D."/>
            <person name="Allen A.E."/>
            <person name="Amoutzias G."/>
            <person name="Anthouard V."/>
            <person name="Artiguenave F."/>
            <person name="Aury J.M."/>
            <person name="Badger J.H."/>
            <person name="Beszteri B."/>
            <person name="Billiau K."/>
            <person name="Bonnet E."/>
            <person name="Bothwell J.H."/>
            <person name="Bowler C."/>
            <person name="Boyen C."/>
            <person name="Brownlee C."/>
            <person name="Carrano C.J."/>
            <person name="Charrier B."/>
            <person name="Cho G.Y."/>
            <person name="Coelho S.M."/>
            <person name="Collen J."/>
            <person name="Corre E."/>
            <person name="Da Silva C."/>
            <person name="Delage L."/>
            <person name="Delaroque N."/>
            <person name="Dittami S.M."/>
            <person name="Doulbeau S."/>
            <person name="Elias M."/>
            <person name="Farnham G."/>
            <person name="Gachon C.M."/>
            <person name="Gschloessl B."/>
            <person name="Heesch S."/>
            <person name="Jabbari K."/>
            <person name="Jubin C."/>
            <person name="Kawai H."/>
            <person name="Kimura K."/>
            <person name="Kloareg B."/>
            <person name="Kupper F.C."/>
            <person name="Lang D."/>
            <person name="Le Bail A."/>
            <person name="Leblanc C."/>
            <person name="Lerouge P."/>
            <person name="Lohr M."/>
            <person name="Lopez P.J."/>
            <person name="Martens C."/>
            <person name="Maumus F."/>
            <person name="Michel G."/>
            <person name="Miranda-Saavedra D."/>
            <person name="Morales J."/>
            <person name="Moreau H."/>
            <person name="Motomura T."/>
            <person name="Nagasato C."/>
            <person name="Napoli C.A."/>
            <person name="Nelson D.R."/>
            <person name="Nyvall-Collen P."/>
            <person name="Peters A.F."/>
            <person name="Pommier C."/>
            <person name="Potin P."/>
            <person name="Poulain J."/>
            <person name="Quesneville H."/>
            <person name="Read B."/>
            <person name="Rensing S.A."/>
            <person name="Ritter A."/>
            <person name="Rousvoal S."/>
            <person name="Samanta M."/>
            <person name="Samson G."/>
            <person name="Schroeder D.C."/>
            <person name="Segurens B."/>
            <person name="Strittmatter M."/>
            <person name="Tonon T."/>
            <person name="Tregear J.W."/>
            <person name="Valentin K."/>
            <person name="von Dassow P."/>
            <person name="Yamagishi T."/>
            <person name="Van de Peer Y."/>
            <person name="Wincker P."/>
        </authorList>
    </citation>
    <scope>NUCLEOTIDE SEQUENCE [LARGE SCALE GENOMIC DNA]</scope>
    <source>
        <strain evidence="4">Ec32 / CCAP1310/4</strain>
    </source>
</reference>
<dbReference type="AlphaFoldDB" id="D7G5S8"/>
<evidence type="ECO:0000256" key="1">
    <source>
        <dbReference type="SAM" id="MobiDB-lite"/>
    </source>
</evidence>
<evidence type="ECO:0000256" key="2">
    <source>
        <dbReference type="SAM" id="Phobius"/>
    </source>
</evidence>
<dbReference type="OrthoDB" id="5954077at2759"/>
<evidence type="ECO:0000313" key="3">
    <source>
        <dbReference type="EMBL" id="CBJ27375.1"/>
    </source>
</evidence>
<protein>
    <submittedName>
        <fullName evidence="3">Uncharacterized protein</fullName>
    </submittedName>
</protein>
<accession>D7G5S8</accession>
<sequence length="403" mass="45129">MYRYVGLGVWLFISTFMVLDRFYWNVWPRQSICTDGCGGDFFCDMDDVGLMASNVDVQNKLANWGYDDVWRLIWMTLIFCVLTPLSRSVWALKKNFSLAMWLHIGVGMGYFFDNWRRRTHPHVWILNTPVVLWYIADKIWCCTEGRVNHRAETTRIKLDEDYMLLLWNEDQPKSICDIFWLKHSDRDSKGSRRTGEVAHPFTTCSSHDTAVGHTSPEAGISTVGSPGRPNIEVPLETDVNWKGHRFLLTSGISQRSNALESTLRSSRAFYGTSDLSVAIKGDGVVVQPRGGGKGASRNVEAGASTKWQMTNFESLYAASSGAFSEHFPVDDSGHELATKEYHVDLADLDEEGIEAEEETMIGVNADDSQDEVAVVVGTLKAKANLMGGGEFSPFIPVLTVNGW</sequence>
<dbReference type="Proteomes" id="UP000002630">
    <property type="component" value="Linkage Group LG26"/>
</dbReference>
<keyword evidence="2" id="KW-1133">Transmembrane helix</keyword>
<gene>
    <name evidence="3" type="ORF">Esi_0067_0071</name>
</gene>
<keyword evidence="2" id="KW-0472">Membrane</keyword>